<organism evidence="2 3">
    <name type="scientific">Streptomyces bottropensis ATCC 25435</name>
    <dbReference type="NCBI Taxonomy" id="1054862"/>
    <lineage>
        <taxon>Bacteria</taxon>
        <taxon>Bacillati</taxon>
        <taxon>Actinomycetota</taxon>
        <taxon>Actinomycetes</taxon>
        <taxon>Kitasatosporales</taxon>
        <taxon>Streptomycetaceae</taxon>
        <taxon>Streptomyces</taxon>
    </lineage>
</organism>
<name>M3FIT5_9ACTN</name>
<protein>
    <submittedName>
        <fullName evidence="2">Uncharacterized protein</fullName>
    </submittedName>
</protein>
<evidence type="ECO:0000256" key="1">
    <source>
        <dbReference type="SAM" id="MobiDB-lite"/>
    </source>
</evidence>
<reference evidence="3" key="1">
    <citation type="journal article" date="2013" name="Genome Announc.">
        <title>Draft Genome Sequence of Streptomyces bottropensis ATCC 25435, a Bottromycin-Producing Actinomycete.</title>
        <authorList>
            <person name="Zhang H."/>
            <person name="Zhou W."/>
            <person name="Zhuang Y."/>
            <person name="Liang X."/>
            <person name="Liu T."/>
        </authorList>
    </citation>
    <scope>NUCLEOTIDE SEQUENCE [LARGE SCALE GENOMIC DNA]</scope>
    <source>
        <strain evidence="3">ATCC 25435</strain>
    </source>
</reference>
<accession>M3FIT5</accession>
<feature type="region of interest" description="Disordered" evidence="1">
    <location>
        <begin position="1"/>
        <end position="51"/>
    </location>
</feature>
<evidence type="ECO:0000313" key="3">
    <source>
        <dbReference type="Proteomes" id="UP000030760"/>
    </source>
</evidence>
<dbReference type="EMBL" id="KB405095">
    <property type="protein sequence ID" value="EMF51949.1"/>
    <property type="molecule type" value="Genomic_DNA"/>
</dbReference>
<sequence length="68" mass="7434">MRRRGHGPGVVVRFGPRGHGREQCGHQPGAEPGDRGPDRNRHENPPCCCVRGPRTVAATAVPRRHPAR</sequence>
<dbReference type="AlphaFoldDB" id="M3FIT5"/>
<proteinExistence type="predicted"/>
<dbReference type="Proteomes" id="UP000030760">
    <property type="component" value="Unassembled WGS sequence"/>
</dbReference>
<evidence type="ECO:0000313" key="2">
    <source>
        <dbReference type="EMBL" id="EMF51949.1"/>
    </source>
</evidence>
<feature type="compositionally biased region" description="Basic and acidic residues" evidence="1">
    <location>
        <begin position="32"/>
        <end position="44"/>
    </location>
</feature>
<gene>
    <name evidence="2" type="ORF">SBD_6472</name>
</gene>